<evidence type="ECO:0000313" key="6">
    <source>
        <dbReference type="EMBL" id="SVA36506.1"/>
    </source>
</evidence>
<evidence type="ECO:0000256" key="3">
    <source>
        <dbReference type="ARBA" id="ARBA00023235"/>
    </source>
</evidence>
<feature type="domain" description="Squalene cyclase N-terminal" evidence="5">
    <location>
        <begin position="30"/>
        <end position="318"/>
    </location>
</feature>
<evidence type="ECO:0000259" key="5">
    <source>
        <dbReference type="Pfam" id="PF13249"/>
    </source>
</evidence>
<proteinExistence type="inferred from homology"/>
<evidence type="ECO:0000256" key="2">
    <source>
        <dbReference type="ARBA" id="ARBA00022737"/>
    </source>
</evidence>
<evidence type="ECO:0000259" key="4">
    <source>
        <dbReference type="Pfam" id="PF13243"/>
    </source>
</evidence>
<dbReference type="InterPro" id="IPR002365">
    <property type="entry name" value="Terpene_synthase_CS"/>
</dbReference>
<dbReference type="AlphaFoldDB" id="A0A381V7Z2"/>
<dbReference type="InterPro" id="IPR018333">
    <property type="entry name" value="Squalene_cyclase"/>
</dbReference>
<organism evidence="6">
    <name type="scientific">marine metagenome</name>
    <dbReference type="NCBI Taxonomy" id="408172"/>
    <lineage>
        <taxon>unclassified sequences</taxon>
        <taxon>metagenomes</taxon>
        <taxon>ecological metagenomes</taxon>
    </lineage>
</organism>
<name>A0A381V7Z2_9ZZZZ</name>
<dbReference type="EMBL" id="UINC01008101">
    <property type="protein sequence ID" value="SVA36506.1"/>
    <property type="molecule type" value="Genomic_DNA"/>
</dbReference>
<keyword evidence="2" id="KW-0677">Repeat</keyword>
<evidence type="ECO:0008006" key="7">
    <source>
        <dbReference type="Google" id="ProtNLM"/>
    </source>
</evidence>
<sequence>MNDFSTSPFTVTENQENTSMNFDKRLDSAIHKSRDFLLSRQTEEGYWVDELESNATITAELIFFMHLTETVDLEKQKKITTYLLHTQREDGSWPLYFGGPCDINSTVESYMALKLAEIPESRPEMIRAREAIFANGGIKSTRVFTKIFLAMFGQISWEVCPAVPVEIILLKNGFPLNIYEMSSWSRGTVVPLSIVISHKPVCYLPEGRGVKELFTSDDRKLDFEPDGSIFGSWRNFFIHLDKLIKFVGKSPWKPFRKIALKKALRWVIEHQEEQGDFAGIQPAMLNSLLAYHYEGIPKDDPKWIKGWEAVERFLIDKREGTLLQACVSPLWDTAIAANALCDSGMSADHPALVKAAEWILTKQVVKEGDWAIKNPQVEPGGWPFEFYNELYPDCDDTAEILIFLNRIKLPDSHHKLKESERATSWLLSMQCQSGGWAAFDVDNEKEILNQVPFADHGAMLDPPTADVSGRVLWLLSQIGFKKDHSKVKKVISFLKGKQESDGSWWGRWGVNYIYGSWLALTGLASIGEDMSQPYVRRAMKWFEDHQNEDGGWGETCESYKTPSLAGNGNSTASQTSWAVMAMIAGGEQKNLIVKRGIEFLLNRQKLHGSWYEDEFTGTGFPIHFFIKYHMYQHFFPLMALGKYRSALRS</sequence>
<dbReference type="CDD" id="cd02892">
    <property type="entry name" value="SQCY_1"/>
    <property type="match status" value="1"/>
</dbReference>
<dbReference type="PANTHER" id="PTHR11764">
    <property type="entry name" value="TERPENE CYCLASE/MUTASE FAMILY MEMBER"/>
    <property type="match status" value="1"/>
</dbReference>
<dbReference type="SUPFAM" id="SSF48239">
    <property type="entry name" value="Terpenoid cyclases/Protein prenyltransferases"/>
    <property type="match status" value="2"/>
</dbReference>
<dbReference type="Pfam" id="PF13249">
    <property type="entry name" value="SQHop_cyclase_N"/>
    <property type="match status" value="1"/>
</dbReference>
<dbReference type="Gene3D" id="1.50.10.20">
    <property type="match status" value="2"/>
</dbReference>
<comment type="similarity">
    <text evidence="1">Belongs to the terpene cyclase/mutase family.</text>
</comment>
<dbReference type="InterPro" id="IPR032697">
    <property type="entry name" value="SQ_cyclase_N"/>
</dbReference>
<dbReference type="GO" id="GO:0016104">
    <property type="term" value="P:triterpenoid biosynthetic process"/>
    <property type="evidence" value="ECO:0007669"/>
    <property type="project" value="InterPro"/>
</dbReference>
<dbReference type="GO" id="GO:0016866">
    <property type="term" value="F:intramolecular transferase activity"/>
    <property type="evidence" value="ECO:0007669"/>
    <property type="project" value="InterPro"/>
</dbReference>
<dbReference type="InterPro" id="IPR032696">
    <property type="entry name" value="SQ_cyclase_C"/>
</dbReference>
<dbReference type="InterPro" id="IPR008930">
    <property type="entry name" value="Terpenoid_cyclase/PrenylTrfase"/>
</dbReference>
<reference evidence="6" key="1">
    <citation type="submission" date="2018-05" db="EMBL/GenBank/DDBJ databases">
        <authorList>
            <person name="Lanie J.A."/>
            <person name="Ng W.-L."/>
            <person name="Kazmierczak K.M."/>
            <person name="Andrzejewski T.M."/>
            <person name="Davidsen T.M."/>
            <person name="Wayne K.J."/>
            <person name="Tettelin H."/>
            <person name="Glass J.I."/>
            <person name="Rusch D."/>
            <person name="Podicherti R."/>
            <person name="Tsui H.-C.T."/>
            <person name="Winkler M.E."/>
        </authorList>
    </citation>
    <scope>NUCLEOTIDE SEQUENCE</scope>
</reference>
<dbReference type="SFLD" id="SFLDG01016">
    <property type="entry name" value="Prenyltransferase_Like_2"/>
    <property type="match status" value="1"/>
</dbReference>
<dbReference type="Pfam" id="PF13243">
    <property type="entry name" value="SQHop_cyclase_C"/>
    <property type="match status" value="1"/>
</dbReference>
<dbReference type="GO" id="GO:0005811">
    <property type="term" value="C:lipid droplet"/>
    <property type="evidence" value="ECO:0007669"/>
    <property type="project" value="InterPro"/>
</dbReference>
<dbReference type="InterPro" id="IPR006400">
    <property type="entry name" value="Hopene-cyclase"/>
</dbReference>
<protein>
    <recommendedName>
        <fullName evidence="7">Squalene cyclase C-terminal domain-containing protein</fullName>
    </recommendedName>
</protein>
<evidence type="ECO:0000256" key="1">
    <source>
        <dbReference type="ARBA" id="ARBA00009755"/>
    </source>
</evidence>
<feature type="domain" description="Squalene cyclase C-terminal" evidence="4">
    <location>
        <begin position="327"/>
        <end position="644"/>
    </location>
</feature>
<gene>
    <name evidence="6" type="ORF">METZ01_LOCUS89360</name>
</gene>
<dbReference type="PROSITE" id="PS01074">
    <property type="entry name" value="TERPENE_SYNTHASES"/>
    <property type="match status" value="1"/>
</dbReference>
<dbReference type="NCBIfam" id="TIGR01507">
    <property type="entry name" value="hopene_cyclase"/>
    <property type="match status" value="1"/>
</dbReference>
<dbReference type="NCBIfam" id="TIGR01787">
    <property type="entry name" value="squalene_cyclas"/>
    <property type="match status" value="1"/>
</dbReference>
<keyword evidence="3" id="KW-0413">Isomerase</keyword>
<accession>A0A381V7Z2</accession>
<dbReference type="PANTHER" id="PTHR11764:SF20">
    <property type="entry name" value="LANOSTEROL SYNTHASE"/>
    <property type="match status" value="1"/>
</dbReference>